<organism evidence="5 6">
    <name type="scientific">Streptomyces parvus</name>
    <dbReference type="NCBI Taxonomy" id="66428"/>
    <lineage>
        <taxon>Bacteria</taxon>
        <taxon>Bacillati</taxon>
        <taxon>Actinomycetota</taxon>
        <taxon>Actinomycetes</taxon>
        <taxon>Kitasatosporales</taxon>
        <taxon>Streptomycetaceae</taxon>
        <taxon>Streptomyces</taxon>
    </lineage>
</organism>
<comment type="catalytic activity">
    <reaction evidence="1">
        <text>ATP + protein L-histidine = ADP + protein N-phospho-L-histidine.</text>
        <dbReference type="EC" id="2.7.13.3"/>
    </reaction>
</comment>
<gene>
    <name evidence="5" type="ORF">FY004_39960</name>
</gene>
<dbReference type="InterPro" id="IPR003594">
    <property type="entry name" value="HATPase_dom"/>
</dbReference>
<keyword evidence="6" id="KW-1185">Reference proteome</keyword>
<dbReference type="PRINTS" id="PR00344">
    <property type="entry name" value="BCTRLSENSOR"/>
</dbReference>
<dbReference type="EMBL" id="VSZQ01000631">
    <property type="protein sequence ID" value="TYR36801.1"/>
    <property type="molecule type" value="Genomic_DNA"/>
</dbReference>
<protein>
    <recommendedName>
        <fullName evidence="2">histidine kinase</fullName>
        <ecNumber evidence="2">2.7.13.3</ecNumber>
    </recommendedName>
</protein>
<dbReference type="GO" id="GO:0004673">
    <property type="term" value="F:protein histidine kinase activity"/>
    <property type="evidence" value="ECO:0007669"/>
    <property type="project" value="UniProtKB-EC"/>
</dbReference>
<feature type="domain" description="Histidine kinase/HSP90-like ATPase" evidence="4">
    <location>
        <begin position="5"/>
        <end position="47"/>
    </location>
</feature>
<evidence type="ECO:0000259" key="4">
    <source>
        <dbReference type="Pfam" id="PF02518"/>
    </source>
</evidence>
<dbReference type="AlphaFoldDB" id="A0A5D4H6X8"/>
<name>A0A5D4H6X8_9ACTN</name>
<dbReference type="RefSeq" id="WP_262388485.1">
    <property type="nucleotide sequence ID" value="NZ_VSZQ01000631.1"/>
</dbReference>
<dbReference type="Pfam" id="PF02518">
    <property type="entry name" value="HATPase_c"/>
    <property type="match status" value="1"/>
</dbReference>
<feature type="non-terminal residue" evidence="5">
    <location>
        <position position="1"/>
    </location>
</feature>
<keyword evidence="3" id="KW-0902">Two-component regulatory system</keyword>
<keyword evidence="5" id="KW-0808">Transferase</keyword>
<reference evidence="5 6" key="1">
    <citation type="submission" date="2019-08" db="EMBL/GenBank/DDBJ databases">
        <title>Draft genome for granaticin producer strain Streptomyces parvus C05.</title>
        <authorList>
            <person name="Gonzalez-Pimentel J.L."/>
        </authorList>
    </citation>
    <scope>NUCLEOTIDE SEQUENCE [LARGE SCALE GENOMIC DNA]</scope>
    <source>
        <strain evidence="5 6">C05</strain>
    </source>
</reference>
<dbReference type="SUPFAM" id="SSF55874">
    <property type="entry name" value="ATPase domain of HSP90 chaperone/DNA topoisomerase II/histidine kinase"/>
    <property type="match status" value="1"/>
</dbReference>
<evidence type="ECO:0000256" key="1">
    <source>
        <dbReference type="ARBA" id="ARBA00000085"/>
    </source>
</evidence>
<dbReference type="Proteomes" id="UP000323242">
    <property type="component" value="Unassembled WGS sequence"/>
</dbReference>
<evidence type="ECO:0000256" key="3">
    <source>
        <dbReference type="ARBA" id="ARBA00023012"/>
    </source>
</evidence>
<dbReference type="InterPro" id="IPR004358">
    <property type="entry name" value="Sig_transdc_His_kin-like_C"/>
</dbReference>
<proteinExistence type="predicted"/>
<accession>A0A5D4H6X8</accession>
<dbReference type="InterPro" id="IPR036890">
    <property type="entry name" value="HATPase_C_sf"/>
</dbReference>
<dbReference type="Gene3D" id="3.30.565.10">
    <property type="entry name" value="Histidine kinase-like ATPase, C-terminal domain"/>
    <property type="match status" value="1"/>
</dbReference>
<comment type="caution">
    <text evidence="5">The sequence shown here is derived from an EMBL/GenBank/DDBJ whole genome shotgun (WGS) entry which is preliminary data.</text>
</comment>
<evidence type="ECO:0000313" key="5">
    <source>
        <dbReference type="EMBL" id="TYR36801.1"/>
    </source>
</evidence>
<sequence>RGWSTHGAGRGLGLALVRQAAHRNGGTVELDAGPDGGARFTVRLPLGDRTAGSAAGARAKEVTA</sequence>
<keyword evidence="5" id="KW-0418">Kinase</keyword>
<evidence type="ECO:0000313" key="6">
    <source>
        <dbReference type="Proteomes" id="UP000323242"/>
    </source>
</evidence>
<dbReference type="EC" id="2.7.13.3" evidence="2"/>
<dbReference type="GO" id="GO:0000160">
    <property type="term" value="P:phosphorelay signal transduction system"/>
    <property type="evidence" value="ECO:0007669"/>
    <property type="project" value="UniProtKB-KW"/>
</dbReference>
<evidence type="ECO:0000256" key="2">
    <source>
        <dbReference type="ARBA" id="ARBA00012438"/>
    </source>
</evidence>